<dbReference type="InterPro" id="IPR050250">
    <property type="entry name" value="Macrolide_Exporter_MacB"/>
</dbReference>
<dbReference type="GO" id="GO:0022857">
    <property type="term" value="F:transmembrane transporter activity"/>
    <property type="evidence" value="ECO:0007669"/>
    <property type="project" value="TreeGrafter"/>
</dbReference>
<dbReference type="GO" id="GO:0005886">
    <property type="term" value="C:plasma membrane"/>
    <property type="evidence" value="ECO:0007669"/>
    <property type="project" value="UniProtKB-SubCell"/>
</dbReference>
<keyword evidence="2" id="KW-1003">Cell membrane</keyword>
<dbReference type="HOGENOM" id="CLU_066831_0_0_7"/>
<keyword evidence="4 7" id="KW-1133">Transmembrane helix</keyword>
<dbReference type="KEGG" id="sfu:Sfum_0253"/>
<dbReference type="Proteomes" id="UP000001784">
    <property type="component" value="Chromosome"/>
</dbReference>
<dbReference type="PANTHER" id="PTHR30572:SF4">
    <property type="entry name" value="ABC TRANSPORTER PERMEASE YTRF"/>
    <property type="match status" value="1"/>
</dbReference>
<feature type="transmembrane region" description="Helical" evidence="7">
    <location>
        <begin position="147"/>
        <end position="168"/>
    </location>
</feature>
<evidence type="ECO:0000256" key="2">
    <source>
        <dbReference type="ARBA" id="ARBA00022475"/>
    </source>
</evidence>
<name>A0LEV2_SYNFM</name>
<evidence type="ECO:0000313" key="9">
    <source>
        <dbReference type="EMBL" id="ABK15954.1"/>
    </source>
</evidence>
<evidence type="ECO:0000256" key="1">
    <source>
        <dbReference type="ARBA" id="ARBA00004651"/>
    </source>
</evidence>
<feature type="domain" description="ABC3 transporter permease C-terminal" evidence="8">
    <location>
        <begin position="92"/>
        <end position="210"/>
    </location>
</feature>
<comment type="similarity">
    <text evidence="6">Belongs to the ABC-4 integral membrane protein family.</text>
</comment>
<dbReference type="RefSeq" id="WP_011697127.1">
    <property type="nucleotide sequence ID" value="NC_008554.1"/>
</dbReference>
<dbReference type="EMBL" id="CP000478">
    <property type="protein sequence ID" value="ABK15954.1"/>
    <property type="molecule type" value="Genomic_DNA"/>
</dbReference>
<dbReference type="AlphaFoldDB" id="A0LEV2"/>
<dbReference type="Pfam" id="PF02687">
    <property type="entry name" value="FtsX"/>
    <property type="match status" value="1"/>
</dbReference>
<proteinExistence type="inferred from homology"/>
<evidence type="ECO:0000256" key="5">
    <source>
        <dbReference type="ARBA" id="ARBA00023136"/>
    </source>
</evidence>
<feature type="transmembrane region" description="Helical" evidence="7">
    <location>
        <begin position="90"/>
        <end position="111"/>
    </location>
</feature>
<sequence length="218" mass="23514">MDDRIQRQVVLPFSQLVKISFNSIRVRFFRSLITTLTLALAVAFVSFTWSGYELLNAFFPHADGTVQAGILAGGYELENGRFGAGAKDQWLVILSLLVCVVGIVNAQLMAVTERFREIGTFKCLGALDSFVVRIFVLESIYQGLFGGFVGGLAGVLIATGSFLFRAGWICLACWPPGSMLLTVAGTTLLAVVLSLLGAIYPALVAAKMQPAIALRNEE</sequence>
<reference evidence="9 10" key="1">
    <citation type="submission" date="2006-10" db="EMBL/GenBank/DDBJ databases">
        <title>Complete sequence of Syntrophobacter fumaroxidans MPOB.</title>
        <authorList>
            <consortium name="US DOE Joint Genome Institute"/>
            <person name="Copeland A."/>
            <person name="Lucas S."/>
            <person name="Lapidus A."/>
            <person name="Barry K."/>
            <person name="Detter J.C."/>
            <person name="Glavina del Rio T."/>
            <person name="Hammon N."/>
            <person name="Israni S."/>
            <person name="Pitluck S."/>
            <person name="Goltsman E.G."/>
            <person name="Martinez M."/>
            <person name="Schmutz J."/>
            <person name="Larimer F."/>
            <person name="Land M."/>
            <person name="Hauser L."/>
            <person name="Kyrpides N."/>
            <person name="Kim E."/>
            <person name="Boone D.R."/>
            <person name="Brockman F."/>
            <person name="Culley D."/>
            <person name="Ferry J."/>
            <person name="Gunsalus R."/>
            <person name="McInerney M.J."/>
            <person name="Morrison M."/>
            <person name="Plugge C."/>
            <person name="Rohlin L."/>
            <person name="Scholten J."/>
            <person name="Sieber J."/>
            <person name="Stams A.J.M."/>
            <person name="Worm P."/>
            <person name="Henstra A.M."/>
            <person name="Richardson P."/>
        </authorList>
    </citation>
    <scope>NUCLEOTIDE SEQUENCE [LARGE SCALE GENOMIC DNA]</scope>
    <source>
        <strain evidence="10">DSM 10017 / MPOB</strain>
    </source>
</reference>
<feature type="transmembrane region" description="Helical" evidence="7">
    <location>
        <begin position="180"/>
        <end position="200"/>
    </location>
</feature>
<dbReference type="STRING" id="335543.Sfum_0253"/>
<protein>
    <recommendedName>
        <fullName evidence="8">ABC3 transporter permease C-terminal domain-containing protein</fullName>
    </recommendedName>
</protein>
<dbReference type="PANTHER" id="PTHR30572">
    <property type="entry name" value="MEMBRANE COMPONENT OF TRANSPORTER-RELATED"/>
    <property type="match status" value="1"/>
</dbReference>
<keyword evidence="3 7" id="KW-0812">Transmembrane</keyword>
<evidence type="ECO:0000256" key="3">
    <source>
        <dbReference type="ARBA" id="ARBA00022692"/>
    </source>
</evidence>
<organism evidence="9 10">
    <name type="scientific">Syntrophobacter fumaroxidans (strain DSM 10017 / MPOB)</name>
    <dbReference type="NCBI Taxonomy" id="335543"/>
    <lineage>
        <taxon>Bacteria</taxon>
        <taxon>Pseudomonadati</taxon>
        <taxon>Thermodesulfobacteriota</taxon>
        <taxon>Syntrophobacteria</taxon>
        <taxon>Syntrophobacterales</taxon>
        <taxon>Syntrophobacteraceae</taxon>
        <taxon>Syntrophobacter</taxon>
    </lineage>
</organism>
<feature type="transmembrane region" description="Helical" evidence="7">
    <location>
        <begin position="28"/>
        <end position="49"/>
    </location>
</feature>
<evidence type="ECO:0000313" key="10">
    <source>
        <dbReference type="Proteomes" id="UP000001784"/>
    </source>
</evidence>
<gene>
    <name evidence="9" type="ordered locus">Sfum_0253</name>
</gene>
<evidence type="ECO:0000256" key="4">
    <source>
        <dbReference type="ARBA" id="ARBA00022989"/>
    </source>
</evidence>
<evidence type="ECO:0000259" key="8">
    <source>
        <dbReference type="Pfam" id="PF02687"/>
    </source>
</evidence>
<dbReference type="InterPro" id="IPR003838">
    <property type="entry name" value="ABC3_permease_C"/>
</dbReference>
<keyword evidence="10" id="KW-1185">Reference proteome</keyword>
<dbReference type="InParanoid" id="A0LEV2"/>
<evidence type="ECO:0000256" key="6">
    <source>
        <dbReference type="ARBA" id="ARBA00038076"/>
    </source>
</evidence>
<evidence type="ECO:0000256" key="7">
    <source>
        <dbReference type="SAM" id="Phobius"/>
    </source>
</evidence>
<keyword evidence="5 7" id="KW-0472">Membrane</keyword>
<accession>A0LEV2</accession>
<dbReference type="eggNOG" id="COG0577">
    <property type="taxonomic scope" value="Bacteria"/>
</dbReference>
<comment type="subcellular location">
    <subcellularLocation>
        <location evidence="1">Cell membrane</location>
        <topology evidence="1">Multi-pass membrane protein</topology>
    </subcellularLocation>
</comment>